<sequence length="581" mass="67310">MNLQYRIPPAVQKELDALAEKRHRLITLPAEKAMEEILADPKSTALVQSFPEEDLYLLIQEVGPEDALPLLSLASNRQWQFCVDMEIWDRDRIHPQRFARWMQLLLHADPERFIKWVSNEQLEPIERFLHMHVEVFILEHDMDPSDFPDDTFTFDGIYYIRFRNAFDSNEETPSPSLEIEPFLSDFFNHLYDQGNHSLFQNLLLESRWIIPSEIEEEAYRLKCVRLAEKGFLPYEEAISLYQPLDPEHLLPRTSRPTTLKDAGNAMSAIPSIVINPEQHPIDIGFDDFRNDPLFLEILSEIGALANQIAVADSVHLSSRDDLAGLIRKVRAYLGIGIEILSGAPFHPRTAAHFLRRYPLSAIFRVGYGSIMRLHRQTNQWVRKSWFRKAGMKLDFWEEEGMAVIGGILLPRPKCYDPSLSAPSYREFGSLAEIQKTQQKLGDYIMLDAILEILCTKIPSGILSAFRNKHLTYPCLLLTLYAASRMQTSSEELPLDPIRFQSFFDSLWVDPHADGQKRVSHEFQSDLLQWLSIATSVQPSEMLSRIGHLFHQWFQDIESELGWVSADRIDHRFVRMFWIGNM</sequence>
<gene>
    <name evidence="1" type="ORF">ENS29_03880</name>
</gene>
<protein>
    <submittedName>
        <fullName evidence="1">Uncharacterized protein</fullName>
    </submittedName>
</protein>
<proteinExistence type="predicted"/>
<dbReference type="AlphaFoldDB" id="A0A7C4RSL6"/>
<evidence type="ECO:0000313" key="1">
    <source>
        <dbReference type="EMBL" id="HGU31978.1"/>
    </source>
</evidence>
<reference evidence="1" key="1">
    <citation type="journal article" date="2020" name="mSystems">
        <title>Genome- and Community-Level Interaction Insights into Carbon Utilization and Element Cycling Functions of Hydrothermarchaeota in Hydrothermal Sediment.</title>
        <authorList>
            <person name="Zhou Z."/>
            <person name="Liu Y."/>
            <person name="Xu W."/>
            <person name="Pan J."/>
            <person name="Luo Z.H."/>
            <person name="Li M."/>
        </authorList>
    </citation>
    <scope>NUCLEOTIDE SEQUENCE [LARGE SCALE GENOMIC DNA]</scope>
    <source>
        <strain evidence="1">SpSt-477</strain>
    </source>
</reference>
<dbReference type="EMBL" id="DSUH01000083">
    <property type="protein sequence ID" value="HGU31978.1"/>
    <property type="molecule type" value="Genomic_DNA"/>
</dbReference>
<dbReference type="Pfam" id="PF19676">
    <property type="entry name" value="DUF6178"/>
    <property type="match status" value="1"/>
</dbReference>
<accession>A0A7C4RSL6</accession>
<dbReference type="InterPro" id="IPR045750">
    <property type="entry name" value="DUF6178"/>
</dbReference>
<name>A0A7C4RSL6_9BACT</name>
<comment type="caution">
    <text evidence="1">The sequence shown here is derived from an EMBL/GenBank/DDBJ whole genome shotgun (WGS) entry which is preliminary data.</text>
</comment>
<organism evidence="1">
    <name type="scientific">Desulfatirhabdium butyrativorans</name>
    <dbReference type="NCBI Taxonomy" id="340467"/>
    <lineage>
        <taxon>Bacteria</taxon>
        <taxon>Pseudomonadati</taxon>
        <taxon>Thermodesulfobacteriota</taxon>
        <taxon>Desulfobacteria</taxon>
        <taxon>Desulfobacterales</taxon>
        <taxon>Desulfatirhabdiaceae</taxon>
        <taxon>Desulfatirhabdium</taxon>
    </lineage>
</organism>